<organism evidence="2 3">
    <name type="scientific">Nocardioides flavescens</name>
    <dbReference type="NCBI Taxonomy" id="2691959"/>
    <lineage>
        <taxon>Bacteria</taxon>
        <taxon>Bacillati</taxon>
        <taxon>Actinomycetota</taxon>
        <taxon>Actinomycetes</taxon>
        <taxon>Propionibacteriales</taxon>
        <taxon>Nocardioidaceae</taxon>
        <taxon>Nocardioides</taxon>
    </lineage>
</organism>
<dbReference type="RefSeq" id="WP_160874049.1">
    <property type="nucleotide sequence ID" value="NZ_WUEK01000001.1"/>
</dbReference>
<proteinExistence type="predicted"/>
<feature type="compositionally biased region" description="Low complexity" evidence="1">
    <location>
        <begin position="1"/>
        <end position="24"/>
    </location>
</feature>
<gene>
    <name evidence="2" type="ORF">GRQ65_00385</name>
</gene>
<evidence type="ECO:0000313" key="3">
    <source>
        <dbReference type="Proteomes" id="UP000473325"/>
    </source>
</evidence>
<dbReference type="EMBL" id="WUEK01000001">
    <property type="protein sequence ID" value="MXG88004.1"/>
    <property type="molecule type" value="Genomic_DNA"/>
</dbReference>
<dbReference type="AlphaFoldDB" id="A0A6L7F011"/>
<comment type="caution">
    <text evidence="2">The sequence shown here is derived from an EMBL/GenBank/DDBJ whole genome shotgun (WGS) entry which is preliminary data.</text>
</comment>
<keyword evidence="3" id="KW-1185">Reference proteome</keyword>
<dbReference type="Proteomes" id="UP000473325">
    <property type="component" value="Unassembled WGS sequence"/>
</dbReference>
<accession>A0A6L7F011</accession>
<feature type="compositionally biased region" description="Gly residues" evidence="1">
    <location>
        <begin position="102"/>
        <end position="112"/>
    </location>
</feature>
<evidence type="ECO:0000313" key="2">
    <source>
        <dbReference type="EMBL" id="MXG88004.1"/>
    </source>
</evidence>
<feature type="region of interest" description="Disordered" evidence="1">
    <location>
        <begin position="1"/>
        <end position="30"/>
    </location>
</feature>
<name>A0A6L7F011_9ACTN</name>
<protein>
    <submittedName>
        <fullName evidence="2">Uncharacterized protein</fullName>
    </submittedName>
</protein>
<reference evidence="2 3" key="1">
    <citation type="submission" date="2019-12" db="EMBL/GenBank/DDBJ databases">
        <authorList>
            <person name="Kun Z."/>
        </authorList>
    </citation>
    <scope>NUCLEOTIDE SEQUENCE [LARGE SCALE GENOMIC DNA]</scope>
    <source>
        <strain evidence="2 3">YIM 123512</strain>
    </source>
</reference>
<evidence type="ECO:0000256" key="1">
    <source>
        <dbReference type="SAM" id="MobiDB-lite"/>
    </source>
</evidence>
<feature type="region of interest" description="Disordered" evidence="1">
    <location>
        <begin position="94"/>
        <end position="133"/>
    </location>
</feature>
<sequence length="192" mass="19084">MGSQSSSSLSSLSGLSGASASAASRRQPAGHFQAVSELLGQSAEELAAKVAGGTSLMDVATEAGVSGEDLLQALEDGAPEELRSSPDLREIVTQIAQQTGTAGPGGPGGPGGGRPPGPPPTGALTGSLTSTQESTLEVVGSLLEMDGEDVLEELRSGTSLADLLAAHDVDLSTLASSLQSGMQRGFQVDVRA</sequence>